<dbReference type="SUPFAM" id="SSF56672">
    <property type="entry name" value="DNA/RNA polymerases"/>
    <property type="match status" value="1"/>
</dbReference>
<dbReference type="PROSITE" id="PS50878">
    <property type="entry name" value="RT_POL"/>
    <property type="match status" value="1"/>
</dbReference>
<gene>
    <name evidence="12" type="ORF">WISP_134298</name>
</gene>
<dbReference type="Gene3D" id="3.30.420.10">
    <property type="entry name" value="Ribonuclease H-like superfamily/Ribonuclease H"/>
    <property type="match status" value="1"/>
</dbReference>
<dbReference type="InterPro" id="IPR012337">
    <property type="entry name" value="RNaseH-like_sf"/>
</dbReference>
<feature type="domain" description="Peptidase A2" evidence="9">
    <location>
        <begin position="41"/>
        <end position="112"/>
    </location>
</feature>
<dbReference type="InterPro" id="IPR001584">
    <property type="entry name" value="Integrase_cat-core"/>
</dbReference>
<dbReference type="InterPro" id="IPR040643">
    <property type="entry name" value="MLVIN_C"/>
</dbReference>
<dbReference type="Gene3D" id="2.40.70.10">
    <property type="entry name" value="Acid Proteases"/>
    <property type="match status" value="1"/>
</dbReference>
<keyword evidence="6" id="KW-0255">Endonuclease</keyword>
<evidence type="ECO:0000259" key="11">
    <source>
        <dbReference type="PROSITE" id="PS50994"/>
    </source>
</evidence>
<dbReference type="InterPro" id="IPR043128">
    <property type="entry name" value="Rev_trsase/Diguanyl_cyclase"/>
</dbReference>
<evidence type="ECO:0000259" key="10">
    <source>
        <dbReference type="PROSITE" id="PS50878"/>
    </source>
</evidence>
<sequence length="574" mass="65125">MKHPGPQRLSLLSPPDPSLQWDGEENWRLKKVTIDIEGEPMEFRVDTGATYSAMNQLKGSLSDSTVLVVGVSGEVEERAFLRPLDIKFGGKQFDHQFLYMPNSPESLLGRDLLSALEAKIIFETGILKECESEFNTPNFPVKKPNGTYQLVQDLRAVNSITKDIHAVVANPYTLLTSVSEKFQWFTVIDLKDAFFCIPLAPESQHIFAFEWENPDTGRKCQLTWTRLPQGFKSSPTIFGNQLAKELEEWKVTQVKDSPFSYVILQYVDDVFLGTIDRELCCKLTIALLNMLGQGGQNPASQYMEEKPYYSPEDEKLAQALQARKNIKGWPEAFPCKTNQAKEVVRTLLKEIIPRFGVPLGISSDRGPHFIAGIVQGIATALGIDWGLHTPWRPQSSGQVERMNQTLKNQLSKICQEAKIQWPQALPLALLRIRIKPRERMVISPFEILYGKPYHANVYKGDPHLSGDQILLNYVLALNKTLTAIRGALQWNRPLPLENPAHDITTGDQVYVRNWSVEPLKEVWDGPYQVLMTTFTAVKVQGIDNWIHYTRVKKVPTQWTVEPLSPTRLVFRSKP</sequence>
<evidence type="ECO:0000313" key="12">
    <source>
        <dbReference type="EMBL" id="KAJ7406367.1"/>
    </source>
</evidence>
<dbReference type="EC" id="3.1.26.4" evidence="2"/>
<dbReference type="Pfam" id="PF00077">
    <property type="entry name" value="RVP"/>
    <property type="match status" value="1"/>
</dbReference>
<reference evidence="12" key="1">
    <citation type="submission" date="2019-10" db="EMBL/GenBank/DDBJ databases">
        <authorList>
            <person name="Soares A.E.R."/>
            <person name="Aleixo A."/>
            <person name="Schneider P."/>
            <person name="Miyaki C.Y."/>
            <person name="Schneider M.P."/>
            <person name="Mello C."/>
            <person name="Vasconcelos A.T.R."/>
        </authorList>
    </citation>
    <scope>NUCLEOTIDE SEQUENCE</scope>
    <source>
        <tissue evidence="12">Muscle</tissue>
    </source>
</reference>
<dbReference type="Gene3D" id="3.30.70.270">
    <property type="match status" value="1"/>
</dbReference>
<dbReference type="Pfam" id="PF00078">
    <property type="entry name" value="RVT_1"/>
    <property type="match status" value="1"/>
</dbReference>
<dbReference type="Pfam" id="PF18697">
    <property type="entry name" value="MLVIN_C"/>
    <property type="match status" value="1"/>
</dbReference>
<dbReference type="Gene3D" id="2.30.30.850">
    <property type="match status" value="1"/>
</dbReference>
<evidence type="ECO:0000256" key="8">
    <source>
        <dbReference type="ARBA" id="ARBA00022918"/>
    </source>
</evidence>
<evidence type="ECO:0000256" key="1">
    <source>
        <dbReference type="ARBA" id="ARBA00010879"/>
    </source>
</evidence>
<evidence type="ECO:0000313" key="13">
    <source>
        <dbReference type="Proteomes" id="UP001145742"/>
    </source>
</evidence>
<proteinExistence type="inferred from homology"/>
<keyword evidence="7" id="KW-0378">Hydrolase</keyword>
<dbReference type="InterPro" id="IPR043502">
    <property type="entry name" value="DNA/RNA_pol_sf"/>
</dbReference>
<dbReference type="PROSITE" id="PS50175">
    <property type="entry name" value="ASP_PROT_RETROV"/>
    <property type="match status" value="1"/>
</dbReference>
<dbReference type="Proteomes" id="UP001145742">
    <property type="component" value="Unassembled WGS sequence"/>
</dbReference>
<evidence type="ECO:0000259" key="9">
    <source>
        <dbReference type="PROSITE" id="PS50175"/>
    </source>
</evidence>
<evidence type="ECO:0000256" key="5">
    <source>
        <dbReference type="ARBA" id="ARBA00022722"/>
    </source>
</evidence>
<dbReference type="InterPro" id="IPR018061">
    <property type="entry name" value="Retropepsins"/>
</dbReference>
<comment type="similarity">
    <text evidence="1">Belongs to the beta type-B retroviral polymerase family. HERV class-II K(HML-2) pol subfamily.</text>
</comment>
<keyword evidence="5" id="KW-0540">Nuclease</keyword>
<dbReference type="SUPFAM" id="SSF50630">
    <property type="entry name" value="Acid proteases"/>
    <property type="match status" value="1"/>
</dbReference>
<dbReference type="InterPro" id="IPR021109">
    <property type="entry name" value="Peptidase_aspartic_dom_sf"/>
</dbReference>
<accession>A0ABQ9CUT5</accession>
<name>A0ABQ9CUT5_9PASS</name>
<evidence type="ECO:0000256" key="7">
    <source>
        <dbReference type="ARBA" id="ARBA00022801"/>
    </source>
</evidence>
<feature type="domain" description="Integrase catalytic" evidence="11">
    <location>
        <begin position="294"/>
        <end position="452"/>
    </location>
</feature>
<keyword evidence="4" id="KW-0548">Nucleotidyltransferase</keyword>
<keyword evidence="3" id="KW-0808">Transferase</keyword>
<dbReference type="Gene3D" id="3.10.10.10">
    <property type="entry name" value="HIV Type 1 Reverse Transcriptase, subunit A, domain 1"/>
    <property type="match status" value="1"/>
</dbReference>
<organism evidence="12 13">
    <name type="scientific">Willisornis vidua</name>
    <name type="common">Xingu scale-backed antbird</name>
    <dbReference type="NCBI Taxonomy" id="1566151"/>
    <lineage>
        <taxon>Eukaryota</taxon>
        <taxon>Metazoa</taxon>
        <taxon>Chordata</taxon>
        <taxon>Craniata</taxon>
        <taxon>Vertebrata</taxon>
        <taxon>Euteleostomi</taxon>
        <taxon>Archelosauria</taxon>
        <taxon>Archosauria</taxon>
        <taxon>Dinosauria</taxon>
        <taxon>Saurischia</taxon>
        <taxon>Theropoda</taxon>
        <taxon>Coelurosauria</taxon>
        <taxon>Aves</taxon>
        <taxon>Neognathae</taxon>
        <taxon>Neoaves</taxon>
        <taxon>Telluraves</taxon>
        <taxon>Australaves</taxon>
        <taxon>Passeriformes</taxon>
        <taxon>Thamnophilidae</taxon>
        <taxon>Willisornis</taxon>
    </lineage>
</organism>
<dbReference type="PANTHER" id="PTHR41694:SF5">
    <property type="entry name" value="RIBONUCLEASE H"/>
    <property type="match status" value="1"/>
</dbReference>
<feature type="domain" description="Reverse transcriptase" evidence="10">
    <location>
        <begin position="122"/>
        <end position="359"/>
    </location>
</feature>
<dbReference type="EMBL" id="WHWB01034659">
    <property type="protein sequence ID" value="KAJ7406367.1"/>
    <property type="molecule type" value="Genomic_DNA"/>
</dbReference>
<evidence type="ECO:0000256" key="4">
    <source>
        <dbReference type="ARBA" id="ARBA00022695"/>
    </source>
</evidence>
<evidence type="ECO:0000256" key="2">
    <source>
        <dbReference type="ARBA" id="ARBA00012180"/>
    </source>
</evidence>
<keyword evidence="8" id="KW-0695">RNA-directed DNA polymerase</keyword>
<dbReference type="InterPro" id="IPR001995">
    <property type="entry name" value="Peptidase_A2_cat"/>
</dbReference>
<evidence type="ECO:0000256" key="6">
    <source>
        <dbReference type="ARBA" id="ARBA00022759"/>
    </source>
</evidence>
<dbReference type="InterPro" id="IPR036397">
    <property type="entry name" value="RNaseH_sf"/>
</dbReference>
<comment type="caution">
    <text evidence="12">The sequence shown here is derived from an EMBL/GenBank/DDBJ whole genome shotgun (WGS) entry which is preliminary data.</text>
</comment>
<protein>
    <recommendedName>
        <fullName evidence="2">ribonuclease H</fullName>
        <ecNumber evidence="2">3.1.26.4</ecNumber>
    </recommendedName>
</protein>
<evidence type="ECO:0000256" key="3">
    <source>
        <dbReference type="ARBA" id="ARBA00022679"/>
    </source>
</evidence>
<dbReference type="PANTHER" id="PTHR41694">
    <property type="entry name" value="ENDOGENOUS RETROVIRUS GROUP K MEMBER POL PROTEIN"/>
    <property type="match status" value="1"/>
</dbReference>
<dbReference type="InterPro" id="IPR000477">
    <property type="entry name" value="RT_dom"/>
</dbReference>
<dbReference type="PROSITE" id="PS50994">
    <property type="entry name" value="INTEGRASE"/>
    <property type="match status" value="1"/>
</dbReference>
<keyword evidence="13" id="KW-1185">Reference proteome</keyword>
<dbReference type="SUPFAM" id="SSF53098">
    <property type="entry name" value="Ribonuclease H-like"/>
    <property type="match status" value="1"/>
</dbReference>